<organism evidence="4 5">
    <name type="scientific">Niastella caeni</name>
    <dbReference type="NCBI Taxonomy" id="2569763"/>
    <lineage>
        <taxon>Bacteria</taxon>
        <taxon>Pseudomonadati</taxon>
        <taxon>Bacteroidota</taxon>
        <taxon>Chitinophagia</taxon>
        <taxon>Chitinophagales</taxon>
        <taxon>Chitinophagaceae</taxon>
        <taxon>Niastella</taxon>
    </lineage>
</organism>
<dbReference type="GO" id="GO:0009245">
    <property type="term" value="P:lipid A biosynthetic process"/>
    <property type="evidence" value="ECO:0007669"/>
    <property type="project" value="TreeGrafter"/>
</dbReference>
<evidence type="ECO:0000256" key="2">
    <source>
        <dbReference type="ARBA" id="ARBA00022553"/>
    </source>
</evidence>
<dbReference type="GO" id="GO:0000035">
    <property type="term" value="F:acyl binding"/>
    <property type="evidence" value="ECO:0007669"/>
    <property type="project" value="TreeGrafter"/>
</dbReference>
<protein>
    <submittedName>
        <fullName evidence="4">Acyl carrier protein</fullName>
    </submittedName>
</protein>
<dbReference type="GO" id="GO:0005829">
    <property type="term" value="C:cytosol"/>
    <property type="evidence" value="ECO:0007669"/>
    <property type="project" value="TreeGrafter"/>
</dbReference>
<name>A0A4S8HSH6_9BACT</name>
<evidence type="ECO:0000259" key="3">
    <source>
        <dbReference type="PROSITE" id="PS50075"/>
    </source>
</evidence>
<keyword evidence="2" id="KW-0597">Phosphoprotein</keyword>
<evidence type="ECO:0000256" key="1">
    <source>
        <dbReference type="ARBA" id="ARBA00022450"/>
    </source>
</evidence>
<keyword evidence="5" id="KW-1185">Reference proteome</keyword>
<sequence>MTETEVKQVVEQLLKKIAPDTEPANLQPDDDIRHTLEIDSFDALQFVVALDEHFGIDTPEEDYGKITTLRNLVNYIMQKTSEPGYHK</sequence>
<dbReference type="InterPro" id="IPR003231">
    <property type="entry name" value="ACP"/>
</dbReference>
<proteinExistence type="predicted"/>
<gene>
    <name evidence="4" type="ORF">FAM09_16390</name>
</gene>
<dbReference type="PANTHER" id="PTHR20863">
    <property type="entry name" value="ACYL CARRIER PROTEIN"/>
    <property type="match status" value="1"/>
</dbReference>
<dbReference type="PANTHER" id="PTHR20863:SF76">
    <property type="entry name" value="CARRIER DOMAIN-CONTAINING PROTEIN"/>
    <property type="match status" value="1"/>
</dbReference>
<keyword evidence="1" id="KW-0596">Phosphopantetheine</keyword>
<dbReference type="GO" id="GO:0016020">
    <property type="term" value="C:membrane"/>
    <property type="evidence" value="ECO:0007669"/>
    <property type="project" value="GOC"/>
</dbReference>
<dbReference type="Proteomes" id="UP000306918">
    <property type="component" value="Unassembled WGS sequence"/>
</dbReference>
<dbReference type="PROSITE" id="PS50075">
    <property type="entry name" value="CARRIER"/>
    <property type="match status" value="1"/>
</dbReference>
<evidence type="ECO:0000313" key="4">
    <source>
        <dbReference type="EMBL" id="THU38255.1"/>
    </source>
</evidence>
<dbReference type="OrthoDB" id="9810922at2"/>
<dbReference type="GO" id="GO:0000036">
    <property type="term" value="F:acyl carrier activity"/>
    <property type="evidence" value="ECO:0007669"/>
    <property type="project" value="TreeGrafter"/>
</dbReference>
<dbReference type="InterPro" id="IPR036736">
    <property type="entry name" value="ACP-like_sf"/>
</dbReference>
<dbReference type="Pfam" id="PF00550">
    <property type="entry name" value="PP-binding"/>
    <property type="match status" value="1"/>
</dbReference>
<dbReference type="InterPro" id="IPR009081">
    <property type="entry name" value="PP-bd_ACP"/>
</dbReference>
<dbReference type="AlphaFoldDB" id="A0A4S8HSH6"/>
<dbReference type="Gene3D" id="1.10.1200.10">
    <property type="entry name" value="ACP-like"/>
    <property type="match status" value="1"/>
</dbReference>
<accession>A0A4S8HSH6</accession>
<reference evidence="4 5" key="1">
    <citation type="submission" date="2019-04" db="EMBL/GenBank/DDBJ databases">
        <title>Niastella caeni sp. nov., isolated from activated sludge.</title>
        <authorList>
            <person name="Sheng M."/>
        </authorList>
    </citation>
    <scope>NUCLEOTIDE SEQUENCE [LARGE SCALE GENOMIC DNA]</scope>
    <source>
        <strain evidence="4 5">HX-2-15</strain>
    </source>
</reference>
<dbReference type="RefSeq" id="WP_136578211.1">
    <property type="nucleotide sequence ID" value="NZ_STFF01000004.1"/>
</dbReference>
<dbReference type="EMBL" id="STFF01000004">
    <property type="protein sequence ID" value="THU38255.1"/>
    <property type="molecule type" value="Genomic_DNA"/>
</dbReference>
<feature type="domain" description="Carrier" evidence="3">
    <location>
        <begin position="1"/>
        <end position="80"/>
    </location>
</feature>
<dbReference type="SUPFAM" id="SSF47336">
    <property type="entry name" value="ACP-like"/>
    <property type="match status" value="1"/>
</dbReference>
<comment type="caution">
    <text evidence="4">The sequence shown here is derived from an EMBL/GenBank/DDBJ whole genome shotgun (WGS) entry which is preliminary data.</text>
</comment>
<evidence type="ECO:0000313" key="5">
    <source>
        <dbReference type="Proteomes" id="UP000306918"/>
    </source>
</evidence>